<organism evidence="1 2">
    <name type="scientific">Neophaeococcomyces mojaviensis</name>
    <dbReference type="NCBI Taxonomy" id="3383035"/>
    <lineage>
        <taxon>Eukaryota</taxon>
        <taxon>Fungi</taxon>
        <taxon>Dikarya</taxon>
        <taxon>Ascomycota</taxon>
        <taxon>Pezizomycotina</taxon>
        <taxon>Eurotiomycetes</taxon>
        <taxon>Chaetothyriomycetidae</taxon>
        <taxon>Chaetothyriales</taxon>
        <taxon>Chaetothyriales incertae sedis</taxon>
        <taxon>Neophaeococcomyces</taxon>
    </lineage>
</organism>
<keyword evidence="2" id="KW-1185">Reference proteome</keyword>
<evidence type="ECO:0000313" key="2">
    <source>
        <dbReference type="Proteomes" id="UP001172386"/>
    </source>
</evidence>
<gene>
    <name evidence="1" type="ORF">H2198_000939</name>
</gene>
<dbReference type="EMBL" id="JAPDRQ010000010">
    <property type="protein sequence ID" value="KAJ9663178.1"/>
    <property type="molecule type" value="Genomic_DNA"/>
</dbReference>
<name>A0ACC3AID9_9EURO</name>
<evidence type="ECO:0000313" key="1">
    <source>
        <dbReference type="EMBL" id="KAJ9663178.1"/>
    </source>
</evidence>
<accession>A0ACC3AID9</accession>
<sequence length="516" mass="56460">MVAQDQQVEGVNQSKTAAETEAPRDALEQSNYIQTVVQFDGIHRKRTPLITVNSIVNDDVLQPKHSPPKDSGPAAYRILLACVLLQSVIFGIPLSYGVIQEYYNTAFSDHSVASWIGVLSNGIPFLGAPFVTYICQKYSIPRQYYVWFGFAMCVLSLLASAFVPAVSGLIITQGVLYGLGALMVDIPQLIILNTWFDKRRGIAYGICFAGAEFVRGLTFGLAGPAIFLLHERIAPSEPAPYTTADPTEHRQGSNNTNLAPKSPNKVTVVEVPFSPSLQQRNTWSEAVPPKRYYQRSIFYIFNIANVLQACAYYLPFIYLPSFATQLGYNKNMSALILAVANLGQVFGDIGFGQLSDKIHVNWLIITTMSVTSSSTFILWGHFGTGDHNLGVLIAYAFLFGSFGAGFLALWARMGTLFGEKDAQMVYSTLCAGRGVGSILSGPVSQILLAQPSASEFWGHYGGVIVFVGSCMAASGLMGAGAVLALWWKKEDIGVCLRWREQRNKPCPPSKFVHRTK</sequence>
<proteinExistence type="predicted"/>
<protein>
    <submittedName>
        <fullName evidence="1">Uncharacterized protein</fullName>
    </submittedName>
</protein>
<comment type="caution">
    <text evidence="1">The sequence shown here is derived from an EMBL/GenBank/DDBJ whole genome shotgun (WGS) entry which is preliminary data.</text>
</comment>
<dbReference type="Proteomes" id="UP001172386">
    <property type="component" value="Unassembled WGS sequence"/>
</dbReference>
<reference evidence="1" key="1">
    <citation type="submission" date="2022-10" db="EMBL/GenBank/DDBJ databases">
        <title>Culturing micro-colonial fungi from biological soil crusts in the Mojave desert and describing Neophaeococcomyces mojavensis, and introducing the new genera and species Taxawa tesnikishii.</title>
        <authorList>
            <person name="Kurbessoian T."/>
            <person name="Stajich J.E."/>
        </authorList>
    </citation>
    <scope>NUCLEOTIDE SEQUENCE</scope>
    <source>
        <strain evidence="1">JES_112</strain>
    </source>
</reference>